<gene>
    <name evidence="2" type="ORF">BDP81DRAFT_125680</name>
</gene>
<name>A0AAI9ZZA0_9PEZI</name>
<comment type="caution">
    <text evidence="2">The sequence shown here is derived from an EMBL/GenBank/DDBJ whole genome shotgun (WGS) entry which is preliminary data.</text>
</comment>
<feature type="region of interest" description="Disordered" evidence="1">
    <location>
        <begin position="109"/>
        <end position="141"/>
    </location>
</feature>
<evidence type="ECO:0000313" key="3">
    <source>
        <dbReference type="Proteomes" id="UP001243989"/>
    </source>
</evidence>
<keyword evidence="3" id="KW-1185">Reference proteome</keyword>
<dbReference type="RefSeq" id="XP_060449592.1">
    <property type="nucleotide sequence ID" value="XM_060581662.1"/>
</dbReference>
<reference evidence="2" key="1">
    <citation type="submission" date="2021-06" db="EMBL/GenBank/DDBJ databases">
        <title>Comparative genomics, transcriptomics and evolutionary studies reveal genomic signatures of adaptation to plant cell wall in hemibiotrophic fungi.</title>
        <authorList>
            <consortium name="DOE Joint Genome Institute"/>
            <person name="Baroncelli R."/>
            <person name="Diaz J.F."/>
            <person name="Benocci T."/>
            <person name="Peng M."/>
            <person name="Battaglia E."/>
            <person name="Haridas S."/>
            <person name="Andreopoulos W."/>
            <person name="Labutti K."/>
            <person name="Pangilinan J."/>
            <person name="Floch G.L."/>
            <person name="Makela M.R."/>
            <person name="Henrissat B."/>
            <person name="Grigoriev I.V."/>
            <person name="Crouch J.A."/>
            <person name="De Vries R.P."/>
            <person name="Sukno S.A."/>
            <person name="Thon M.R."/>
        </authorList>
    </citation>
    <scope>NUCLEOTIDE SEQUENCE</scope>
    <source>
        <strain evidence="2">CBS 102054</strain>
    </source>
</reference>
<dbReference type="EMBL" id="JAHMHQ010000003">
    <property type="protein sequence ID" value="KAK1640985.1"/>
    <property type="molecule type" value="Genomic_DNA"/>
</dbReference>
<evidence type="ECO:0000256" key="1">
    <source>
        <dbReference type="SAM" id="MobiDB-lite"/>
    </source>
</evidence>
<accession>A0AAI9ZZA0</accession>
<protein>
    <submittedName>
        <fullName evidence="2">Uncharacterized protein</fullName>
    </submittedName>
</protein>
<dbReference type="AlphaFoldDB" id="A0AAI9ZZA0"/>
<evidence type="ECO:0000313" key="2">
    <source>
        <dbReference type="EMBL" id="KAK1640985.1"/>
    </source>
</evidence>
<organism evidence="2 3">
    <name type="scientific">Colletotrichum phormii</name>
    <dbReference type="NCBI Taxonomy" id="359342"/>
    <lineage>
        <taxon>Eukaryota</taxon>
        <taxon>Fungi</taxon>
        <taxon>Dikarya</taxon>
        <taxon>Ascomycota</taxon>
        <taxon>Pezizomycotina</taxon>
        <taxon>Sordariomycetes</taxon>
        <taxon>Hypocreomycetidae</taxon>
        <taxon>Glomerellales</taxon>
        <taxon>Glomerellaceae</taxon>
        <taxon>Colletotrichum</taxon>
        <taxon>Colletotrichum acutatum species complex</taxon>
    </lineage>
</organism>
<sequence>MGQRRKRKTGGKRLVGIPSQLRWEAEGPFVYGSTNMLRNSATQHAGTRIVGCNKDKRISSQSSVLAETRGTDTGYLIATYLTKHEVNFPSSDGTLFPLRIRLSASLPPPIRSIRPSSDSRPSPLSAGTTAKRNKTQTGAETAWPYPRVPFSTVIHHYQPIHSVVSPSTSRFFRFLVQTPKYLLLRIPCSTTD</sequence>
<proteinExistence type="predicted"/>
<feature type="compositionally biased region" description="Low complexity" evidence="1">
    <location>
        <begin position="109"/>
        <end position="126"/>
    </location>
</feature>
<dbReference type="Proteomes" id="UP001243989">
    <property type="component" value="Unassembled WGS sequence"/>
</dbReference>
<feature type="compositionally biased region" description="Polar residues" evidence="1">
    <location>
        <begin position="127"/>
        <end position="139"/>
    </location>
</feature>
<dbReference type="GeneID" id="85466524"/>